<dbReference type="EnsemblMetazoa" id="CJA13356.1">
    <property type="protein sequence ID" value="CJA13356.1"/>
    <property type="gene ID" value="WBGene00132560"/>
</dbReference>
<keyword evidence="2" id="KW-0472">Membrane</keyword>
<dbReference type="PANTHER" id="PTHR40314">
    <property type="entry name" value="PROTEIN CBG09102-RELATED"/>
    <property type="match status" value="1"/>
</dbReference>
<evidence type="ECO:0000256" key="3">
    <source>
        <dbReference type="SAM" id="SignalP"/>
    </source>
</evidence>
<reference evidence="4" key="2">
    <citation type="submission" date="2022-06" db="UniProtKB">
        <authorList>
            <consortium name="EnsemblMetazoa"/>
        </authorList>
    </citation>
    <scope>IDENTIFICATION</scope>
    <source>
        <strain evidence="4">DF5081</strain>
    </source>
</reference>
<keyword evidence="5" id="KW-1185">Reference proteome</keyword>
<evidence type="ECO:0000256" key="2">
    <source>
        <dbReference type="SAM" id="Phobius"/>
    </source>
</evidence>
<keyword evidence="3" id="KW-0732">Signal</keyword>
<evidence type="ECO:0000313" key="5">
    <source>
        <dbReference type="Proteomes" id="UP000005237"/>
    </source>
</evidence>
<keyword evidence="2" id="KW-0812">Transmembrane</keyword>
<sequence>MEVTKFKFLLLLLISTSCFAAEYPGVYVPISAGQPQEGRDYAKTFGSYSALFTTCGEKNTDALNEQFKVAKIPASASFSVVCEPKPGRVIAVVDGKATDFGKTDRNLLEECEILKCSTTSVPAEGTNLGNITNGGTAVAPKPRDPNTNLCGANQPGNTEPATTLLFADEGNCFEKYKDIKFNFRSNNFAAIPRWLAKDKDLFHLKMNYPFTGQLTSPTRISFGFTQIPAGPRPSGMEYHLCHTACEHGQVLKYSMRPGRYRMMLYLAPTCAHFKACFAPTNFGVDAMVPECHPSRQIDVLVHTGAVVWSRSGRSSLIELRSPYHDPNHIVAVEFGYGVERGSQIAGEFYVGNDHREFVTSDSLGYKPAEASQLVFYFPSPDCLQPGAGVFSKFIESGKTLSDKKPRVIGQMYQENGAPITAPTVEESNKTMTTKKRLPVPKTTTPTSPVLLPNVGKLSAPIDNRENDAAFVSGKWWTWGIYFGGVIGLLVTLLLGSTIFYLLRRTMYNIWYRGMYKRYGCDVSASTAGLTGVGFGTSTTMSMTVGNDTNASMMGTSADSTMGNSTMESTSNSTMLSSMASNK</sequence>
<dbReference type="PROSITE" id="PS51257">
    <property type="entry name" value="PROKAR_LIPOPROTEIN"/>
    <property type="match status" value="1"/>
</dbReference>
<keyword evidence="2" id="KW-1133">Transmembrane helix</keyword>
<accession>A0A8R1DVY6</accession>
<feature type="region of interest" description="Disordered" evidence="1">
    <location>
        <begin position="559"/>
        <end position="582"/>
    </location>
</feature>
<dbReference type="PANTHER" id="PTHR40314:SF3">
    <property type="entry name" value="VWFD DOMAIN-CONTAINING PROTEIN"/>
    <property type="match status" value="1"/>
</dbReference>
<organism evidence="4 5">
    <name type="scientific">Caenorhabditis japonica</name>
    <dbReference type="NCBI Taxonomy" id="281687"/>
    <lineage>
        <taxon>Eukaryota</taxon>
        <taxon>Metazoa</taxon>
        <taxon>Ecdysozoa</taxon>
        <taxon>Nematoda</taxon>
        <taxon>Chromadorea</taxon>
        <taxon>Rhabditida</taxon>
        <taxon>Rhabditina</taxon>
        <taxon>Rhabditomorpha</taxon>
        <taxon>Rhabditoidea</taxon>
        <taxon>Rhabditidae</taxon>
        <taxon>Peloderinae</taxon>
        <taxon>Caenorhabditis</taxon>
    </lineage>
</organism>
<evidence type="ECO:0000313" key="4">
    <source>
        <dbReference type="EnsemblMetazoa" id="CJA13356.1"/>
    </source>
</evidence>
<name>A0A8R1DVY6_CAEJA</name>
<proteinExistence type="predicted"/>
<dbReference type="AlphaFoldDB" id="A0A8R1DVY6"/>
<reference evidence="5" key="1">
    <citation type="submission" date="2010-08" db="EMBL/GenBank/DDBJ databases">
        <authorList>
            <consortium name="Caenorhabditis japonica Sequencing Consortium"/>
            <person name="Wilson R.K."/>
        </authorList>
    </citation>
    <scope>NUCLEOTIDE SEQUENCE [LARGE SCALE GENOMIC DNA]</scope>
    <source>
        <strain evidence="5">DF5081</strain>
    </source>
</reference>
<feature type="signal peptide" evidence="3">
    <location>
        <begin position="1"/>
        <end position="20"/>
    </location>
</feature>
<feature type="transmembrane region" description="Helical" evidence="2">
    <location>
        <begin position="475"/>
        <end position="502"/>
    </location>
</feature>
<protein>
    <submittedName>
        <fullName evidence="4">Uncharacterized protein</fullName>
    </submittedName>
</protein>
<dbReference type="Proteomes" id="UP000005237">
    <property type="component" value="Unassembled WGS sequence"/>
</dbReference>
<feature type="chain" id="PRO_5035904195" evidence="3">
    <location>
        <begin position="21"/>
        <end position="582"/>
    </location>
</feature>
<evidence type="ECO:0000256" key="1">
    <source>
        <dbReference type="SAM" id="MobiDB-lite"/>
    </source>
</evidence>
<dbReference type="InterPro" id="IPR055273">
    <property type="entry name" value="CBG09102/CBG15751-like_dom"/>
</dbReference>